<keyword evidence="4" id="KW-1185">Reference proteome</keyword>
<reference evidence="3" key="1">
    <citation type="submission" date="2022-10" db="EMBL/GenBank/DDBJ databases">
        <title>The WGS of Solirubrobacter phytolaccae KCTC 29190.</title>
        <authorList>
            <person name="Jiang Z."/>
        </authorList>
    </citation>
    <scope>NUCLEOTIDE SEQUENCE</scope>
    <source>
        <strain evidence="3">KCTC 29190</strain>
    </source>
</reference>
<evidence type="ECO:0000313" key="3">
    <source>
        <dbReference type="EMBL" id="MDA0183647.1"/>
    </source>
</evidence>
<keyword evidence="1" id="KW-0233">DNA recombination</keyword>
<dbReference type="InterPro" id="IPR013762">
    <property type="entry name" value="Integrase-like_cat_sf"/>
</dbReference>
<dbReference type="InterPro" id="IPR011010">
    <property type="entry name" value="DNA_brk_join_enz"/>
</dbReference>
<dbReference type="Pfam" id="PF00589">
    <property type="entry name" value="Phage_integrase"/>
    <property type="match status" value="1"/>
</dbReference>
<dbReference type="PROSITE" id="PS51898">
    <property type="entry name" value="TYR_RECOMBINASE"/>
    <property type="match status" value="1"/>
</dbReference>
<proteinExistence type="predicted"/>
<dbReference type="GO" id="GO:0003677">
    <property type="term" value="F:DNA binding"/>
    <property type="evidence" value="ECO:0007669"/>
    <property type="project" value="InterPro"/>
</dbReference>
<dbReference type="Gene3D" id="1.10.443.10">
    <property type="entry name" value="Intergrase catalytic core"/>
    <property type="match status" value="1"/>
</dbReference>
<gene>
    <name evidence="3" type="ORF">OJ997_25285</name>
</gene>
<organism evidence="3 4">
    <name type="scientific">Solirubrobacter phytolaccae</name>
    <dbReference type="NCBI Taxonomy" id="1404360"/>
    <lineage>
        <taxon>Bacteria</taxon>
        <taxon>Bacillati</taxon>
        <taxon>Actinomycetota</taxon>
        <taxon>Thermoleophilia</taxon>
        <taxon>Solirubrobacterales</taxon>
        <taxon>Solirubrobacteraceae</taxon>
        <taxon>Solirubrobacter</taxon>
    </lineage>
</organism>
<name>A0A9X3SHY8_9ACTN</name>
<protein>
    <submittedName>
        <fullName evidence="3">Tyrosine-type recombinase/integrase</fullName>
    </submittedName>
</protein>
<evidence type="ECO:0000313" key="4">
    <source>
        <dbReference type="Proteomes" id="UP001147653"/>
    </source>
</evidence>
<dbReference type="EMBL" id="JAPDDP010000057">
    <property type="protein sequence ID" value="MDA0183647.1"/>
    <property type="molecule type" value="Genomic_DNA"/>
</dbReference>
<dbReference type="AlphaFoldDB" id="A0A9X3SHY8"/>
<evidence type="ECO:0000256" key="1">
    <source>
        <dbReference type="ARBA" id="ARBA00023172"/>
    </source>
</evidence>
<dbReference type="SUPFAM" id="SSF56349">
    <property type="entry name" value="DNA breaking-rejoining enzymes"/>
    <property type="match status" value="1"/>
</dbReference>
<comment type="caution">
    <text evidence="3">The sequence shown here is derived from an EMBL/GenBank/DDBJ whole genome shotgun (WGS) entry which is preliminary data.</text>
</comment>
<sequence length="169" mass="19514">MANSVKLTEGPKLRCNKIRIRFLTQEVLEALVRVDFPEDALGTIESSLYLVAAMTGLRQNELLALRWRHIDWTNERVPVVDGYVLGEFNEPKSEESARSVPMATRMAQELERLFQRSRLQADDDLVFGHPGLGKPLDRSELPKRFKVSLKRAEVREITFHELRHVRHAL</sequence>
<feature type="domain" description="Tyr recombinase" evidence="2">
    <location>
        <begin position="18"/>
        <end position="169"/>
    </location>
</feature>
<accession>A0A9X3SHY8</accession>
<dbReference type="Proteomes" id="UP001147653">
    <property type="component" value="Unassembled WGS sequence"/>
</dbReference>
<dbReference type="InterPro" id="IPR002104">
    <property type="entry name" value="Integrase_catalytic"/>
</dbReference>
<evidence type="ECO:0000259" key="2">
    <source>
        <dbReference type="PROSITE" id="PS51898"/>
    </source>
</evidence>
<dbReference type="GO" id="GO:0006310">
    <property type="term" value="P:DNA recombination"/>
    <property type="evidence" value="ECO:0007669"/>
    <property type="project" value="UniProtKB-KW"/>
</dbReference>
<dbReference type="GO" id="GO:0015074">
    <property type="term" value="P:DNA integration"/>
    <property type="evidence" value="ECO:0007669"/>
    <property type="project" value="InterPro"/>
</dbReference>